<organism evidence="1 2">
    <name type="scientific">Streptobacillus felis</name>
    <dbReference type="NCBI Taxonomy" id="1384509"/>
    <lineage>
        <taxon>Bacteria</taxon>
        <taxon>Fusobacteriati</taxon>
        <taxon>Fusobacteriota</taxon>
        <taxon>Fusobacteriia</taxon>
        <taxon>Fusobacteriales</taxon>
        <taxon>Leptotrichiaceae</taxon>
        <taxon>Streptobacillus</taxon>
    </lineage>
</organism>
<protein>
    <submittedName>
        <fullName evidence="1">Uncharacterized protein</fullName>
    </submittedName>
</protein>
<dbReference type="RefSeq" id="WP_180136235.1">
    <property type="nucleotide sequence ID" value="NZ_JABMKT010000025.1"/>
</dbReference>
<name>A0A7Z0PF96_9FUSO</name>
<keyword evidence="2" id="KW-1185">Reference proteome</keyword>
<evidence type="ECO:0000313" key="1">
    <source>
        <dbReference type="EMBL" id="NYV28194.1"/>
    </source>
</evidence>
<dbReference type="EMBL" id="JABMKT010000025">
    <property type="protein sequence ID" value="NYV28194.1"/>
    <property type="molecule type" value="Genomic_DNA"/>
</dbReference>
<sequence length="179" mass="21213">MKKIFIFLFLSILSFTNSDKILNQEFLLSHLNFENIKVYEKYKKVHARKAIEGEEILTITKDGIETKNIAKKNNVVVKNLTDAKEMYIMSEEKFNKRYKFIENFDEFWSIYIPIGKVKAIKVDENILTLLNIEDKTKTFFITAAWGENMIVKLNDFLVTPLDNSEVYRIAEHEFFETYK</sequence>
<dbReference type="AlphaFoldDB" id="A0A7Z0PF96"/>
<comment type="caution">
    <text evidence="1">The sequence shown here is derived from an EMBL/GenBank/DDBJ whole genome shotgun (WGS) entry which is preliminary data.</text>
</comment>
<gene>
    <name evidence="1" type="ORF">HP397_05165</name>
</gene>
<evidence type="ECO:0000313" key="2">
    <source>
        <dbReference type="Proteomes" id="UP000526184"/>
    </source>
</evidence>
<reference evidence="1 2" key="1">
    <citation type="submission" date="2020-05" db="EMBL/GenBank/DDBJ databases">
        <title>Streptobacillus felis strain LHL191014123.</title>
        <authorList>
            <person name="Fawzy A."/>
            <person name="Rau J."/>
            <person name="Risse K."/>
            <person name="Schauerte N."/>
            <person name="Geiger C."/>
            <person name="Blom J."/>
            <person name="Imirzalioglu C."/>
            <person name="Falgenhauer J."/>
            <person name="Bach A."/>
            <person name="Herden C."/>
            <person name="Eisenberg T."/>
        </authorList>
    </citation>
    <scope>NUCLEOTIDE SEQUENCE [LARGE SCALE GENOMIC DNA]</scope>
    <source>
        <strain evidence="1 2">LHL191014123</strain>
    </source>
</reference>
<accession>A0A7Z0PF96</accession>
<proteinExistence type="predicted"/>
<dbReference type="Proteomes" id="UP000526184">
    <property type="component" value="Unassembled WGS sequence"/>
</dbReference>